<dbReference type="InterPro" id="IPR020846">
    <property type="entry name" value="MFS_dom"/>
</dbReference>
<keyword evidence="7" id="KW-0762">Sugar transport</keyword>
<evidence type="ECO:0000256" key="1">
    <source>
        <dbReference type="ARBA" id="ARBA00004141"/>
    </source>
</evidence>
<keyword evidence="4 5" id="KW-0472">Membrane</keyword>
<evidence type="ECO:0000256" key="2">
    <source>
        <dbReference type="ARBA" id="ARBA00022692"/>
    </source>
</evidence>
<evidence type="ECO:0000256" key="5">
    <source>
        <dbReference type="SAM" id="Phobius"/>
    </source>
</evidence>
<evidence type="ECO:0000313" key="8">
    <source>
        <dbReference type="Proteomes" id="UP001458880"/>
    </source>
</evidence>
<feature type="transmembrane region" description="Helical" evidence="5">
    <location>
        <begin position="195"/>
        <end position="212"/>
    </location>
</feature>
<dbReference type="PANTHER" id="PTHR48021:SF1">
    <property type="entry name" value="GH07001P-RELATED"/>
    <property type="match status" value="1"/>
</dbReference>
<feature type="transmembrane region" description="Helical" evidence="5">
    <location>
        <begin position="144"/>
        <end position="165"/>
    </location>
</feature>
<feature type="transmembrane region" description="Helical" evidence="5">
    <location>
        <begin position="171"/>
        <end position="188"/>
    </location>
</feature>
<feature type="domain" description="Major facilitator superfamily (MFS) profile" evidence="6">
    <location>
        <begin position="1"/>
        <end position="341"/>
    </location>
</feature>
<protein>
    <submittedName>
        <fullName evidence="7">Sugar transporter</fullName>
    </submittedName>
</protein>
<dbReference type="InterPro" id="IPR036259">
    <property type="entry name" value="MFS_trans_sf"/>
</dbReference>
<keyword evidence="7" id="KW-0813">Transport</keyword>
<name>A0AAW1L356_POPJA</name>
<feature type="transmembrane region" description="Helical" evidence="5">
    <location>
        <begin position="111"/>
        <end position="132"/>
    </location>
</feature>
<dbReference type="PROSITE" id="PS50850">
    <property type="entry name" value="MFS"/>
    <property type="match status" value="1"/>
</dbReference>
<dbReference type="InterPro" id="IPR005828">
    <property type="entry name" value="MFS_sugar_transport-like"/>
</dbReference>
<proteinExistence type="predicted"/>
<gene>
    <name evidence="7" type="ORF">QE152_g19113</name>
</gene>
<evidence type="ECO:0000256" key="3">
    <source>
        <dbReference type="ARBA" id="ARBA00022989"/>
    </source>
</evidence>
<keyword evidence="3 5" id="KW-1133">Transmembrane helix</keyword>
<dbReference type="Gene3D" id="1.20.1250.20">
    <property type="entry name" value="MFS general substrate transporter like domains"/>
    <property type="match status" value="2"/>
</dbReference>
<reference evidence="7 8" key="1">
    <citation type="journal article" date="2024" name="BMC Genomics">
        <title>De novo assembly and annotation of Popillia japonica's genome with initial clues to its potential as an invasive pest.</title>
        <authorList>
            <person name="Cucini C."/>
            <person name="Boschi S."/>
            <person name="Funari R."/>
            <person name="Cardaioli E."/>
            <person name="Iannotti N."/>
            <person name="Marturano G."/>
            <person name="Paoli F."/>
            <person name="Bruttini M."/>
            <person name="Carapelli A."/>
            <person name="Frati F."/>
            <person name="Nardi F."/>
        </authorList>
    </citation>
    <scope>NUCLEOTIDE SEQUENCE [LARGE SCALE GENOMIC DNA]</scope>
    <source>
        <strain evidence="7">DMR45628</strain>
    </source>
</reference>
<dbReference type="AlphaFoldDB" id="A0AAW1L356"/>
<dbReference type="PANTHER" id="PTHR48021">
    <property type="match status" value="1"/>
</dbReference>
<dbReference type="Proteomes" id="UP001458880">
    <property type="component" value="Unassembled WGS sequence"/>
</dbReference>
<sequence length="341" mass="36790">MIKNLQNTRYMQYIGAISATLSNAASATYSIWPSPTLAVLQSEDSPVGRPITDDEGSWVVSLTKLAKIVAALGGGFMVEKIGRKKSLLIAGIFLFIPWFLIIFGTNIGTLYAARFIGGLGGGIVIVGCSIYNGEIADKDIRGKLGATLIILKLVGSLLILCIGPYVSYTVLAIVCAIIPIIFVGLFVFMPESPAIVCAIIPIIFVGLFVFMPESPYYLVKVNQNDQAEKNLKILAGKLVPDKDIKAKVFEIEKSVESDMQNKTTLWEFLSNKDYRKAIIIILGVKTLQQLSGEAAIDAYMQPIIASTGSTISEEISSIIFGVVQLPGALLASYLVDKLGIN</sequence>
<evidence type="ECO:0000256" key="4">
    <source>
        <dbReference type="ARBA" id="ARBA00023136"/>
    </source>
</evidence>
<accession>A0AAW1L356</accession>
<keyword evidence="8" id="KW-1185">Reference proteome</keyword>
<evidence type="ECO:0000313" key="7">
    <source>
        <dbReference type="EMBL" id="KAK9727495.1"/>
    </source>
</evidence>
<organism evidence="7 8">
    <name type="scientific">Popillia japonica</name>
    <name type="common">Japanese beetle</name>
    <dbReference type="NCBI Taxonomy" id="7064"/>
    <lineage>
        <taxon>Eukaryota</taxon>
        <taxon>Metazoa</taxon>
        <taxon>Ecdysozoa</taxon>
        <taxon>Arthropoda</taxon>
        <taxon>Hexapoda</taxon>
        <taxon>Insecta</taxon>
        <taxon>Pterygota</taxon>
        <taxon>Neoptera</taxon>
        <taxon>Endopterygota</taxon>
        <taxon>Coleoptera</taxon>
        <taxon>Polyphaga</taxon>
        <taxon>Scarabaeiformia</taxon>
        <taxon>Scarabaeidae</taxon>
        <taxon>Rutelinae</taxon>
        <taxon>Popillia</taxon>
    </lineage>
</organism>
<comment type="caution">
    <text evidence="7">The sequence shown here is derived from an EMBL/GenBank/DDBJ whole genome shotgun (WGS) entry which is preliminary data.</text>
</comment>
<comment type="subcellular location">
    <subcellularLocation>
        <location evidence="1">Membrane</location>
        <topology evidence="1">Multi-pass membrane protein</topology>
    </subcellularLocation>
</comment>
<feature type="transmembrane region" description="Helical" evidence="5">
    <location>
        <begin position="87"/>
        <end position="105"/>
    </location>
</feature>
<dbReference type="EMBL" id="JASPKY010000178">
    <property type="protein sequence ID" value="KAK9727495.1"/>
    <property type="molecule type" value="Genomic_DNA"/>
</dbReference>
<dbReference type="PROSITE" id="PS00217">
    <property type="entry name" value="SUGAR_TRANSPORT_2"/>
    <property type="match status" value="1"/>
</dbReference>
<dbReference type="PROSITE" id="PS00216">
    <property type="entry name" value="SUGAR_TRANSPORT_1"/>
    <property type="match status" value="1"/>
</dbReference>
<dbReference type="InterPro" id="IPR005829">
    <property type="entry name" value="Sugar_transporter_CS"/>
</dbReference>
<dbReference type="InterPro" id="IPR050549">
    <property type="entry name" value="MFS_Trehalose_Transporter"/>
</dbReference>
<dbReference type="SUPFAM" id="SSF103473">
    <property type="entry name" value="MFS general substrate transporter"/>
    <property type="match status" value="1"/>
</dbReference>
<dbReference type="GO" id="GO:0022857">
    <property type="term" value="F:transmembrane transporter activity"/>
    <property type="evidence" value="ECO:0007669"/>
    <property type="project" value="InterPro"/>
</dbReference>
<dbReference type="Pfam" id="PF00083">
    <property type="entry name" value="Sugar_tr"/>
    <property type="match status" value="2"/>
</dbReference>
<evidence type="ECO:0000259" key="6">
    <source>
        <dbReference type="PROSITE" id="PS50850"/>
    </source>
</evidence>
<dbReference type="GO" id="GO:0016020">
    <property type="term" value="C:membrane"/>
    <property type="evidence" value="ECO:0007669"/>
    <property type="project" value="UniProtKB-SubCell"/>
</dbReference>
<keyword evidence="2 5" id="KW-0812">Transmembrane</keyword>